<feature type="region of interest" description="Disordered" evidence="1">
    <location>
        <begin position="46"/>
        <end position="70"/>
    </location>
</feature>
<proteinExistence type="predicted"/>
<evidence type="ECO:0000256" key="1">
    <source>
        <dbReference type="SAM" id="MobiDB-lite"/>
    </source>
</evidence>
<feature type="non-terminal residue" evidence="2">
    <location>
        <position position="1"/>
    </location>
</feature>
<feature type="compositionally biased region" description="Acidic residues" evidence="1">
    <location>
        <begin position="58"/>
        <end position="70"/>
    </location>
</feature>
<dbReference type="EMBL" id="CAJVPV010021245">
    <property type="protein sequence ID" value="CAG8717336.1"/>
    <property type="molecule type" value="Genomic_DNA"/>
</dbReference>
<dbReference type="AlphaFoldDB" id="A0A9N9NAK0"/>
<evidence type="ECO:0000313" key="2">
    <source>
        <dbReference type="EMBL" id="CAG8717336.1"/>
    </source>
</evidence>
<protein>
    <submittedName>
        <fullName evidence="2">6663_t:CDS:1</fullName>
    </submittedName>
</protein>
<feature type="compositionally biased region" description="Acidic residues" evidence="1">
    <location>
        <begin position="1"/>
        <end position="13"/>
    </location>
</feature>
<gene>
    <name evidence="2" type="ORF">AMORRO_LOCUS13099</name>
</gene>
<feature type="compositionally biased region" description="Polar residues" evidence="1">
    <location>
        <begin position="46"/>
        <end position="57"/>
    </location>
</feature>
<sequence length="70" mass="8207">QEDEYYENGDENEWYTAAPSDEHELNEIRAASLAYLDSIIDRPVSTEQQELSSNQNEFDQEMFEDAVEEE</sequence>
<comment type="caution">
    <text evidence="2">The sequence shown here is derived from an EMBL/GenBank/DDBJ whole genome shotgun (WGS) entry which is preliminary data.</text>
</comment>
<dbReference type="OrthoDB" id="19714at2759"/>
<feature type="region of interest" description="Disordered" evidence="1">
    <location>
        <begin position="1"/>
        <end position="21"/>
    </location>
</feature>
<evidence type="ECO:0000313" key="3">
    <source>
        <dbReference type="Proteomes" id="UP000789342"/>
    </source>
</evidence>
<organism evidence="2 3">
    <name type="scientific">Acaulospora morrowiae</name>
    <dbReference type="NCBI Taxonomy" id="94023"/>
    <lineage>
        <taxon>Eukaryota</taxon>
        <taxon>Fungi</taxon>
        <taxon>Fungi incertae sedis</taxon>
        <taxon>Mucoromycota</taxon>
        <taxon>Glomeromycotina</taxon>
        <taxon>Glomeromycetes</taxon>
        <taxon>Diversisporales</taxon>
        <taxon>Acaulosporaceae</taxon>
        <taxon>Acaulospora</taxon>
    </lineage>
</organism>
<reference evidence="2" key="1">
    <citation type="submission" date="2021-06" db="EMBL/GenBank/DDBJ databases">
        <authorList>
            <person name="Kallberg Y."/>
            <person name="Tangrot J."/>
            <person name="Rosling A."/>
        </authorList>
    </citation>
    <scope>NUCLEOTIDE SEQUENCE</scope>
    <source>
        <strain evidence="2">CL551</strain>
    </source>
</reference>
<accession>A0A9N9NAK0</accession>
<name>A0A9N9NAK0_9GLOM</name>
<dbReference type="Proteomes" id="UP000789342">
    <property type="component" value="Unassembled WGS sequence"/>
</dbReference>
<keyword evidence="3" id="KW-1185">Reference proteome</keyword>